<reference evidence="1" key="1">
    <citation type="submission" date="2022-11" db="EMBL/GenBank/DDBJ databases">
        <title>Genome Sequence of Boeremia exigua.</title>
        <authorList>
            <person name="Buettner E."/>
        </authorList>
    </citation>
    <scope>NUCLEOTIDE SEQUENCE</scope>
    <source>
        <strain evidence="1">CU02</strain>
    </source>
</reference>
<comment type="caution">
    <text evidence="1">The sequence shown here is derived from an EMBL/GenBank/DDBJ whole genome shotgun (WGS) entry which is preliminary data.</text>
</comment>
<evidence type="ECO:0000313" key="2">
    <source>
        <dbReference type="Proteomes" id="UP001153331"/>
    </source>
</evidence>
<evidence type="ECO:0000313" key="1">
    <source>
        <dbReference type="EMBL" id="KAJ8114205.1"/>
    </source>
</evidence>
<sequence length="674" mass="74510">MATREGQIIARTNTADHSFTSSWTLLEPDPQQVWQLAVIELGYVSACLGAIQSLANIQLLFDGHTDTRLNASTVHVDFLTQSLSSVSHNRNLRFALVIPRVTGRIARSDIVSLRLVDLPGVESVVTLADPGQIFNFKPTTLERGGDDKHNLSRLLTAAAAGLLLSPELEISSLSTELVQRLSIPWILPSSYEHRRKTLALVDGRHDPHVGESLYSAARALEIDLVVVERPGHWITQEKYRSWYKDLLIIDMTVDEGLSDRIVEAIQISGHKIDGIVTLFDPRAAATAKAAERLGVPLAPAEAYEIATDKLRTSLLDGHSAHRVSKLDDAKSLIEKGQASFPLILKPVAGFLSEGVFLVQNFEDLSHAINSIVTIQGKDALMEPYCDGPEVDANFVLANGEILFFEASDDFPSSAEEGPNGTFIEQANVLPSNLPQHELQVLEKSLHQRLLQLGFRDGIFHLEARVRHSAMHYGKNDGILDLDYQSTSSTASSEVVPPTAWLIEINPRPPGIQSFQATAITYGVDYIGLSLLLAVGDRERARILAQPFAQRHQYWSQILFIPTPKGGKFDSDDVCAELKKRCPDLAPHISVSFCHWKKGDDIPDPLKSGQLTWIAYYLVNSRNQDSLLIRYSIKALSIITTAPSPLYSNIEMDVAPVTREDIHDDLRLSDTEKLL</sequence>
<name>A0ACC2IGB4_9PLEO</name>
<dbReference type="EMBL" id="JAPHNI010000207">
    <property type="protein sequence ID" value="KAJ8114205.1"/>
    <property type="molecule type" value="Genomic_DNA"/>
</dbReference>
<protein>
    <submittedName>
        <fullName evidence="1">Uncharacterized protein</fullName>
    </submittedName>
</protein>
<keyword evidence="2" id="KW-1185">Reference proteome</keyword>
<dbReference type="Proteomes" id="UP001153331">
    <property type="component" value="Unassembled WGS sequence"/>
</dbReference>
<proteinExistence type="predicted"/>
<accession>A0ACC2IGB4</accession>
<gene>
    <name evidence="1" type="ORF">OPT61_g3861</name>
</gene>
<organism evidence="1 2">
    <name type="scientific">Boeremia exigua</name>
    <dbReference type="NCBI Taxonomy" id="749465"/>
    <lineage>
        <taxon>Eukaryota</taxon>
        <taxon>Fungi</taxon>
        <taxon>Dikarya</taxon>
        <taxon>Ascomycota</taxon>
        <taxon>Pezizomycotina</taxon>
        <taxon>Dothideomycetes</taxon>
        <taxon>Pleosporomycetidae</taxon>
        <taxon>Pleosporales</taxon>
        <taxon>Pleosporineae</taxon>
        <taxon>Didymellaceae</taxon>
        <taxon>Boeremia</taxon>
    </lineage>
</organism>